<proteinExistence type="predicted"/>
<dbReference type="EMBL" id="UXSR01005182">
    <property type="protein sequence ID" value="VDD79148.1"/>
    <property type="molecule type" value="Genomic_DNA"/>
</dbReference>
<evidence type="ECO:0000313" key="2">
    <source>
        <dbReference type="Proteomes" id="UP000267029"/>
    </source>
</evidence>
<dbReference type="Proteomes" id="UP000267029">
    <property type="component" value="Unassembled WGS sequence"/>
</dbReference>
<name>A0A0R3UDY5_MESCO</name>
<organism evidence="3">
    <name type="scientific">Mesocestoides corti</name>
    <name type="common">Flatworm</name>
    <dbReference type="NCBI Taxonomy" id="53468"/>
    <lineage>
        <taxon>Eukaryota</taxon>
        <taxon>Metazoa</taxon>
        <taxon>Spiralia</taxon>
        <taxon>Lophotrochozoa</taxon>
        <taxon>Platyhelminthes</taxon>
        <taxon>Cestoda</taxon>
        <taxon>Eucestoda</taxon>
        <taxon>Cyclophyllidea</taxon>
        <taxon>Mesocestoididae</taxon>
        <taxon>Mesocestoides</taxon>
    </lineage>
</organism>
<keyword evidence="2" id="KW-1185">Reference proteome</keyword>
<reference evidence="1 2" key="2">
    <citation type="submission" date="2018-10" db="EMBL/GenBank/DDBJ databases">
        <authorList>
            <consortium name="Pathogen Informatics"/>
        </authorList>
    </citation>
    <scope>NUCLEOTIDE SEQUENCE [LARGE SCALE GENOMIC DNA]</scope>
</reference>
<dbReference type="WBParaSite" id="MCOS_0000515001-mRNA-1">
    <property type="protein sequence ID" value="MCOS_0000515001-mRNA-1"/>
    <property type="gene ID" value="MCOS_0000515001"/>
</dbReference>
<protein>
    <submittedName>
        <fullName evidence="1 3">Uncharacterized protein</fullName>
    </submittedName>
</protein>
<evidence type="ECO:0000313" key="3">
    <source>
        <dbReference type="WBParaSite" id="MCOS_0000515001-mRNA-1"/>
    </source>
</evidence>
<dbReference type="AlphaFoldDB" id="A0A0R3UDY5"/>
<accession>A0A0R3UDY5</accession>
<reference evidence="3" key="1">
    <citation type="submission" date="2017-02" db="UniProtKB">
        <authorList>
            <consortium name="WormBaseParasite"/>
        </authorList>
    </citation>
    <scope>IDENTIFICATION</scope>
</reference>
<evidence type="ECO:0000313" key="1">
    <source>
        <dbReference type="EMBL" id="VDD79148.1"/>
    </source>
</evidence>
<gene>
    <name evidence="1" type="ORF">MCOS_LOCUS5151</name>
</gene>
<sequence length="263" mass="28177">MSSVRADTDPLNLAIATAVDTVASATSFDTSTAAPQIHVHHFHHLSCAHHPDILCTPLPTGTPTAARSEDDYAVVLNSTSIRSPLRPALQPAHNKLSTVVFTAPRKTVCTATIRHPILASLSLHEPRNTHSLDPVAPSGSLFNVSLIGPGCQKLINSTLHPNLGRIKHAPTPASRKIDHAPLPKAGSELSDGLIAYLCFRRCRLCLRALLLPLPPAEGSRKHPRPCNQERTHTDATAQFGTLPNSVVPGAWVVYFSGMVAVEE</sequence>